<name>A0A8H8DDM0_9ASCO</name>
<dbReference type="GO" id="GO:0016616">
    <property type="term" value="F:oxidoreductase activity, acting on the CH-OH group of donors, NAD or NADP as acceptor"/>
    <property type="evidence" value="ECO:0007669"/>
    <property type="project" value="TreeGrafter"/>
</dbReference>
<evidence type="ECO:0000313" key="5">
    <source>
        <dbReference type="Proteomes" id="UP000669133"/>
    </source>
</evidence>
<dbReference type="OrthoDB" id="2735536at2759"/>
<dbReference type="Proteomes" id="UP000669133">
    <property type="component" value="Unassembled WGS sequence"/>
</dbReference>
<organism evidence="4 5">
    <name type="scientific">Candida metapsilosis</name>
    <dbReference type="NCBI Taxonomy" id="273372"/>
    <lineage>
        <taxon>Eukaryota</taxon>
        <taxon>Fungi</taxon>
        <taxon>Dikarya</taxon>
        <taxon>Ascomycota</taxon>
        <taxon>Saccharomycotina</taxon>
        <taxon>Pichiomycetes</taxon>
        <taxon>Debaryomycetaceae</taxon>
        <taxon>Candida/Lodderomyces clade</taxon>
        <taxon>Candida</taxon>
    </lineage>
</organism>
<dbReference type="FunFam" id="3.40.50.720:FF:000191">
    <property type="entry name" value="Methylglyoxal reductase (NADPH-dependent)"/>
    <property type="match status" value="1"/>
</dbReference>
<evidence type="ECO:0000259" key="3">
    <source>
        <dbReference type="Pfam" id="PF01370"/>
    </source>
</evidence>
<dbReference type="AlphaFoldDB" id="A0A8H8DDM0"/>
<keyword evidence="5" id="KW-1185">Reference proteome</keyword>
<keyword evidence="1" id="KW-0560">Oxidoreductase</keyword>
<accession>A0A8H8DDM0</accession>
<dbReference type="PANTHER" id="PTHR10366:SF564">
    <property type="entry name" value="STEROL-4-ALPHA-CARBOXYLATE 3-DEHYDROGENASE, DECARBOXYLATING"/>
    <property type="match status" value="1"/>
</dbReference>
<dbReference type="InterPro" id="IPR036291">
    <property type="entry name" value="NAD(P)-bd_dom_sf"/>
</dbReference>
<dbReference type="RefSeq" id="XP_067550713.1">
    <property type="nucleotide sequence ID" value="XM_067695079.1"/>
</dbReference>
<sequence length="334" mass="36792">MSVFVSGATGFIAQHVVKELVKQGYEVVGSVRSEAKGEHLSKLINSYKFSYVVVPDIVAKGAFDHVLQDNENIESFIHTASPVDFGVSNIQTGLLDPAIEGTKNVLSAIKNYGKNVKNVVVTSSVAAVDDASGKRPSNSLSTESSWNEISLQQGLQNTSLGYKAAKTFAEKEVWRFAEENKGQFNVTTVNPTYVFGPQAFKVQNKNQLNDSAEYVNKIIKLKPEDSIPFFASSFIDVRDVAKAHVAAIKRPKEFNGQRLLLIDSPWTNELLAVIINEHFPNLDIPKGSKEKSDKELATADLKWDNSKTKSLLDFGFIPLEKSVVDAVQQLLEVE</sequence>
<comment type="caution">
    <text evidence="4">The sequence shown here is derived from an EMBL/GenBank/DDBJ whole genome shotgun (WGS) entry which is preliminary data.</text>
</comment>
<evidence type="ECO:0000313" key="4">
    <source>
        <dbReference type="EMBL" id="KAG5421597.1"/>
    </source>
</evidence>
<dbReference type="Gene3D" id="3.40.50.720">
    <property type="entry name" value="NAD(P)-binding Rossmann-like Domain"/>
    <property type="match status" value="1"/>
</dbReference>
<dbReference type="EMBL" id="JAEOAQ010000001">
    <property type="protein sequence ID" value="KAG5421597.1"/>
    <property type="molecule type" value="Genomic_DNA"/>
</dbReference>
<evidence type="ECO:0000256" key="1">
    <source>
        <dbReference type="ARBA" id="ARBA00023002"/>
    </source>
</evidence>
<feature type="domain" description="NAD-dependent epimerase/dehydratase" evidence="3">
    <location>
        <begin position="3"/>
        <end position="254"/>
    </location>
</feature>
<dbReference type="Pfam" id="PF01370">
    <property type="entry name" value="Epimerase"/>
    <property type="match status" value="1"/>
</dbReference>
<proteinExistence type="inferred from homology"/>
<dbReference type="GeneID" id="93649317"/>
<gene>
    <name evidence="4" type="ORF">I9W82_000688</name>
</gene>
<dbReference type="SUPFAM" id="SSF51735">
    <property type="entry name" value="NAD(P)-binding Rossmann-fold domains"/>
    <property type="match status" value="1"/>
</dbReference>
<comment type="similarity">
    <text evidence="2">Belongs to the NAD(P)-dependent epimerase/dehydratase family. Dihydroflavonol-4-reductase subfamily.</text>
</comment>
<protein>
    <recommendedName>
        <fullName evidence="3">NAD-dependent epimerase/dehydratase domain-containing protein</fullName>
    </recommendedName>
</protein>
<reference evidence="4 5" key="1">
    <citation type="submission" date="2020-12" db="EMBL/GenBank/DDBJ databases">
        <title>Effect of drift, selection, and recombination on the evolution of hybrid genomes in Candida yeast pathogens.</title>
        <authorList>
            <person name="Mixao V."/>
            <person name="Ksiezopolska E."/>
            <person name="Saus E."/>
            <person name="Boekhout T."/>
            <person name="Gacser A."/>
            <person name="Gabaldon T."/>
        </authorList>
    </citation>
    <scope>NUCLEOTIDE SEQUENCE [LARGE SCALE GENOMIC DNA]</scope>
    <source>
        <strain evidence="4 5">BP57</strain>
    </source>
</reference>
<dbReference type="InterPro" id="IPR001509">
    <property type="entry name" value="Epimerase_deHydtase"/>
</dbReference>
<evidence type="ECO:0000256" key="2">
    <source>
        <dbReference type="ARBA" id="ARBA00023445"/>
    </source>
</evidence>
<dbReference type="SMR" id="A0A8H8DDM0"/>
<dbReference type="PANTHER" id="PTHR10366">
    <property type="entry name" value="NAD DEPENDENT EPIMERASE/DEHYDRATASE"/>
    <property type="match status" value="1"/>
</dbReference>
<dbReference type="InterPro" id="IPR050425">
    <property type="entry name" value="NAD(P)_dehydrat-like"/>
</dbReference>